<feature type="compositionally biased region" description="Polar residues" evidence="6">
    <location>
        <begin position="176"/>
        <end position="190"/>
    </location>
</feature>
<gene>
    <name evidence="8" type="ORF">DCAR_0519339</name>
</gene>
<protein>
    <recommendedName>
        <fullName evidence="7">TPX2 C-terminal domain-containing protein</fullName>
    </recommendedName>
</protein>
<comment type="subcellular location">
    <subcellularLocation>
        <location evidence="1">Cytoplasm</location>
        <location evidence="1">Cytoskeleton</location>
    </subcellularLocation>
</comment>
<feature type="compositionally biased region" description="Basic and acidic residues" evidence="6">
    <location>
        <begin position="405"/>
        <end position="425"/>
    </location>
</feature>
<name>A0AAF0X3X9_DAUCS</name>
<evidence type="ECO:0000256" key="3">
    <source>
        <dbReference type="ARBA" id="ARBA00022490"/>
    </source>
</evidence>
<proteinExistence type="inferred from homology"/>
<evidence type="ECO:0000256" key="6">
    <source>
        <dbReference type="SAM" id="MobiDB-lite"/>
    </source>
</evidence>
<dbReference type="GO" id="GO:0008017">
    <property type="term" value="F:microtubule binding"/>
    <property type="evidence" value="ECO:0007669"/>
    <property type="project" value="InterPro"/>
</dbReference>
<dbReference type="PANTHER" id="PTHR46372">
    <property type="entry name" value="PROTEIN WVD2-LIKE 3"/>
    <property type="match status" value="1"/>
</dbReference>
<reference evidence="8" key="2">
    <citation type="submission" date="2022-03" db="EMBL/GenBank/DDBJ databases">
        <title>Draft title - Genomic analysis of global carrot germplasm unveils the trajectory of domestication and the origin of high carotenoid orange carrot.</title>
        <authorList>
            <person name="Iorizzo M."/>
            <person name="Ellison S."/>
            <person name="Senalik D."/>
            <person name="Macko-Podgorni A."/>
            <person name="Grzebelus D."/>
            <person name="Bostan H."/>
            <person name="Rolling W."/>
            <person name="Curaba J."/>
            <person name="Simon P."/>
        </authorList>
    </citation>
    <scope>NUCLEOTIDE SEQUENCE</scope>
    <source>
        <tissue evidence="8">Leaf</tissue>
    </source>
</reference>
<dbReference type="PANTHER" id="PTHR46372:SF26">
    <property type="entry name" value="(WILD MALAYSIAN BANANA) HYPOTHETICAL PROTEIN"/>
    <property type="match status" value="1"/>
</dbReference>
<sequence>MESGAVVGNAVIEKTNVEDTSIDVKKEEGCGQICSGEGGSENGKNLEQVISVSGGEVESSKTLPESTMSKGSKAPVNSSSKTNAKGSTELNRKGKPSLSQSQSFPAKGLRKGMGNSTGSYSVRSNAKIPQTKGLKVEATSSHGKDASVSRMIPASRRASTGVNAKEANTNGGGASSRRSTLASVPNSRKIVSNGAPRCPPSEGFLPVDQQPKQTKTGLLTDDDDARSAASSTLTPRGASRSSASGFSFRLDERAEKRREFYSKIEEKIHAKEVEKSSLQEKSKESQEEEIKRLRKSLTFKATPMPSFYKEPPQKVELKKMPTTRAKSPKLGRNKSITAGLTNSIGDGSGPSPRVSREHNRSPKIANNDSVVSASKKPLRKSLSSLHRRDSAVSITERMPIKLRQKPTEAEGRDEKNQAEDLKEGEPQPSNPPGNADSSNAGSDHYPIQDDNSFVNAPNPEIPVQAELIVGG</sequence>
<keyword evidence="5" id="KW-0206">Cytoskeleton</keyword>
<evidence type="ECO:0000259" key="7">
    <source>
        <dbReference type="Pfam" id="PF06886"/>
    </source>
</evidence>
<feature type="domain" description="TPX2 C-terminal" evidence="7">
    <location>
        <begin position="246"/>
        <end position="316"/>
    </location>
</feature>
<dbReference type="EMBL" id="CP093347">
    <property type="protein sequence ID" value="WOG99983.1"/>
    <property type="molecule type" value="Genomic_DNA"/>
</dbReference>
<feature type="compositionally biased region" description="Low complexity" evidence="6">
    <location>
        <begin position="372"/>
        <end position="384"/>
    </location>
</feature>
<feature type="compositionally biased region" description="Basic and acidic residues" evidence="6">
    <location>
        <begin position="264"/>
        <end position="291"/>
    </location>
</feature>
<feature type="compositionally biased region" description="Polar residues" evidence="6">
    <location>
        <begin position="334"/>
        <end position="345"/>
    </location>
</feature>
<feature type="region of interest" description="Disordered" evidence="6">
    <location>
        <begin position="264"/>
        <end position="471"/>
    </location>
</feature>
<feature type="compositionally biased region" description="Polar residues" evidence="6">
    <location>
        <begin position="157"/>
        <end position="169"/>
    </location>
</feature>
<evidence type="ECO:0000313" key="8">
    <source>
        <dbReference type="EMBL" id="WOG99983.1"/>
    </source>
</evidence>
<dbReference type="Proteomes" id="UP000077755">
    <property type="component" value="Chromosome 5"/>
</dbReference>
<evidence type="ECO:0000256" key="4">
    <source>
        <dbReference type="ARBA" id="ARBA00022701"/>
    </source>
</evidence>
<feature type="compositionally biased region" description="Low complexity" evidence="6">
    <location>
        <begin position="227"/>
        <end position="248"/>
    </location>
</feature>
<dbReference type="AlphaFoldDB" id="A0AAF0X3X9"/>
<evidence type="ECO:0000256" key="1">
    <source>
        <dbReference type="ARBA" id="ARBA00004245"/>
    </source>
</evidence>
<evidence type="ECO:0000256" key="5">
    <source>
        <dbReference type="ARBA" id="ARBA00023212"/>
    </source>
</evidence>
<comment type="similarity">
    <text evidence="2">Belongs to the TPX2 family.</text>
</comment>
<feature type="compositionally biased region" description="Polar residues" evidence="6">
    <location>
        <begin position="114"/>
        <end position="128"/>
    </location>
</feature>
<feature type="region of interest" description="Disordered" evidence="6">
    <location>
        <begin position="30"/>
        <end position="250"/>
    </location>
</feature>
<accession>A0AAF0X3X9</accession>
<keyword evidence="3" id="KW-0963">Cytoplasm</keyword>
<keyword evidence="4" id="KW-0493">Microtubule</keyword>
<dbReference type="GO" id="GO:0000226">
    <property type="term" value="P:microtubule cytoskeleton organization"/>
    <property type="evidence" value="ECO:0007669"/>
    <property type="project" value="InterPro"/>
</dbReference>
<dbReference type="Pfam" id="PF06886">
    <property type="entry name" value="TPX2"/>
    <property type="match status" value="1"/>
</dbReference>
<reference evidence="8" key="1">
    <citation type="journal article" date="2016" name="Nat. Genet.">
        <title>A high-quality carrot genome assembly provides new insights into carotenoid accumulation and asterid genome evolution.</title>
        <authorList>
            <person name="Iorizzo M."/>
            <person name="Ellison S."/>
            <person name="Senalik D."/>
            <person name="Zeng P."/>
            <person name="Satapoomin P."/>
            <person name="Huang J."/>
            <person name="Bowman M."/>
            <person name="Iovene M."/>
            <person name="Sanseverino W."/>
            <person name="Cavagnaro P."/>
            <person name="Yildiz M."/>
            <person name="Macko-Podgorni A."/>
            <person name="Moranska E."/>
            <person name="Grzebelus E."/>
            <person name="Grzebelus D."/>
            <person name="Ashrafi H."/>
            <person name="Zheng Z."/>
            <person name="Cheng S."/>
            <person name="Spooner D."/>
            <person name="Van Deynze A."/>
            <person name="Simon P."/>
        </authorList>
    </citation>
    <scope>NUCLEOTIDE SEQUENCE</scope>
    <source>
        <tissue evidence="8">Leaf</tissue>
    </source>
</reference>
<evidence type="ECO:0000256" key="2">
    <source>
        <dbReference type="ARBA" id="ARBA00005885"/>
    </source>
</evidence>
<dbReference type="InterPro" id="IPR027329">
    <property type="entry name" value="TPX2_C"/>
</dbReference>
<dbReference type="InterPro" id="IPR044806">
    <property type="entry name" value="WVD2/WDL1-4"/>
</dbReference>
<dbReference type="GO" id="GO:0005874">
    <property type="term" value="C:microtubule"/>
    <property type="evidence" value="ECO:0007669"/>
    <property type="project" value="UniProtKB-KW"/>
</dbReference>
<evidence type="ECO:0000313" key="9">
    <source>
        <dbReference type="Proteomes" id="UP000077755"/>
    </source>
</evidence>
<organism evidence="8 9">
    <name type="scientific">Daucus carota subsp. sativus</name>
    <name type="common">Carrot</name>
    <dbReference type="NCBI Taxonomy" id="79200"/>
    <lineage>
        <taxon>Eukaryota</taxon>
        <taxon>Viridiplantae</taxon>
        <taxon>Streptophyta</taxon>
        <taxon>Embryophyta</taxon>
        <taxon>Tracheophyta</taxon>
        <taxon>Spermatophyta</taxon>
        <taxon>Magnoliopsida</taxon>
        <taxon>eudicotyledons</taxon>
        <taxon>Gunneridae</taxon>
        <taxon>Pentapetalae</taxon>
        <taxon>asterids</taxon>
        <taxon>campanulids</taxon>
        <taxon>Apiales</taxon>
        <taxon>Apiaceae</taxon>
        <taxon>Apioideae</taxon>
        <taxon>Scandiceae</taxon>
        <taxon>Daucinae</taxon>
        <taxon>Daucus</taxon>
        <taxon>Daucus sect. Daucus</taxon>
    </lineage>
</organism>
<feature type="compositionally biased region" description="Polar residues" evidence="6">
    <location>
        <begin position="61"/>
        <end position="89"/>
    </location>
</feature>
<keyword evidence="9" id="KW-1185">Reference proteome</keyword>